<dbReference type="GO" id="GO:0001675">
    <property type="term" value="P:acrosome assembly"/>
    <property type="evidence" value="ECO:0007669"/>
    <property type="project" value="TreeGrafter"/>
</dbReference>
<reference evidence="2" key="2">
    <citation type="submission" date="2025-09" db="UniProtKB">
        <authorList>
            <consortium name="Ensembl"/>
        </authorList>
    </citation>
    <scope>IDENTIFICATION</scope>
</reference>
<dbReference type="Gene3D" id="1.10.287.1490">
    <property type="match status" value="1"/>
</dbReference>
<proteinExistence type="predicted"/>
<dbReference type="Proteomes" id="UP000694565">
    <property type="component" value="Unplaced"/>
</dbReference>
<dbReference type="Ensembl" id="ENSCLMT00005013645.1">
    <property type="protein sequence ID" value="ENSCLMP00005012743.1"/>
    <property type="gene ID" value="ENSCLMG00005006806.1"/>
</dbReference>
<evidence type="ECO:0000256" key="1">
    <source>
        <dbReference type="SAM" id="Coils"/>
    </source>
</evidence>
<evidence type="ECO:0000313" key="3">
    <source>
        <dbReference type="Proteomes" id="UP000694565"/>
    </source>
</evidence>
<dbReference type="GeneTree" id="ENSGT00940000167624"/>
<organism evidence="2 3">
    <name type="scientific">Cyclopterus lumpus</name>
    <name type="common">Lumpsucker</name>
    <dbReference type="NCBI Taxonomy" id="8103"/>
    <lineage>
        <taxon>Eukaryota</taxon>
        <taxon>Metazoa</taxon>
        <taxon>Chordata</taxon>
        <taxon>Craniata</taxon>
        <taxon>Vertebrata</taxon>
        <taxon>Euteleostomi</taxon>
        <taxon>Actinopterygii</taxon>
        <taxon>Neopterygii</taxon>
        <taxon>Teleostei</taxon>
        <taxon>Neoteleostei</taxon>
        <taxon>Acanthomorphata</taxon>
        <taxon>Eupercaria</taxon>
        <taxon>Perciformes</taxon>
        <taxon>Cottioidei</taxon>
        <taxon>Cottales</taxon>
        <taxon>Cyclopteridae</taxon>
        <taxon>Cyclopterus</taxon>
    </lineage>
</organism>
<dbReference type="GO" id="GO:0007338">
    <property type="term" value="P:single fertilization"/>
    <property type="evidence" value="ECO:0007669"/>
    <property type="project" value="TreeGrafter"/>
</dbReference>
<reference evidence="2" key="1">
    <citation type="submission" date="2025-08" db="UniProtKB">
        <authorList>
            <consortium name="Ensembl"/>
        </authorList>
    </citation>
    <scope>IDENTIFICATION</scope>
</reference>
<keyword evidence="3" id="KW-1185">Reference proteome</keyword>
<dbReference type="InterPro" id="IPR051176">
    <property type="entry name" value="Cent_Immune-Sig_Mod"/>
</dbReference>
<feature type="coiled-coil region" evidence="1">
    <location>
        <begin position="75"/>
        <end position="248"/>
    </location>
</feature>
<protein>
    <submittedName>
        <fullName evidence="2">Sarcolemma associated protein b</fullName>
    </submittedName>
</protein>
<keyword evidence="1" id="KW-0175">Coiled coil</keyword>
<dbReference type="PANTHER" id="PTHR15715">
    <property type="entry name" value="CENTROSOMAL PROTEIN OF 170 KDA"/>
    <property type="match status" value="1"/>
</dbReference>
<accession>A0A8C2X7Y2</accession>
<dbReference type="PANTHER" id="PTHR15715:SF26">
    <property type="entry name" value="COILED-COIL DOMAIN-CONTAINING PROTEIN 136"/>
    <property type="match status" value="1"/>
</dbReference>
<evidence type="ECO:0000313" key="2">
    <source>
        <dbReference type="Ensembl" id="ENSCLMP00005012743.1"/>
    </source>
</evidence>
<dbReference type="GO" id="GO:0002080">
    <property type="term" value="C:acrosomal membrane"/>
    <property type="evidence" value="ECO:0007669"/>
    <property type="project" value="TreeGrafter"/>
</dbReference>
<dbReference type="AlphaFoldDB" id="A0A8C2X7Y2"/>
<sequence>MIQRLNDELGEARELAYTEKHKSAELQGILQDERKENKQQADESAKQINHLQGTCQLRQLQEETAALREQMDDGAAGSREELQGARDEVKALKRALEAAAGERDCDVAAAKANLATVSKDLDKWRQAADKYEREIADLQRDLQQQSKQASAPKNLQSMQAECNGLQKECSALRAERQDVASKQQKERNKGNLQGDCAALRSEKEAALQSSRAQNAELSDSLKALERSQQELEKRLAALQLQHQQDSSKLQTQISAQLGLIGYFEVKYGPCMNATRLRRPIFLSSQWRFVVNTQPLVGDAVHGTRESFKMNDLPACFITWNETLNADWKPIRAQSFLGFRTLG</sequence>
<name>A0A8C2X7Y2_CYCLU</name>